<dbReference type="PROSITE" id="PS51352">
    <property type="entry name" value="THIOREDOXIN_2"/>
    <property type="match status" value="1"/>
</dbReference>
<keyword evidence="8" id="KW-0676">Redox-active center</keyword>
<reference evidence="15 16" key="1">
    <citation type="journal article" date="2015" name="Genome Announc.">
        <title>Draft Genome Sequence of the Terrestrial Cyanobacterium Scytonema millei VB511283, Isolated from Eastern India.</title>
        <authorList>
            <person name="Sen D."/>
            <person name="Chandrababunaidu M.M."/>
            <person name="Singh D."/>
            <person name="Sanghi N."/>
            <person name="Ghorai A."/>
            <person name="Mishra G.P."/>
            <person name="Madduluri M."/>
            <person name="Adhikary S.P."/>
            <person name="Tripathy S."/>
        </authorList>
    </citation>
    <scope>NUCLEOTIDE SEQUENCE [LARGE SCALE GENOMIC DNA]</scope>
    <source>
        <strain evidence="15 16">VB511283</strain>
    </source>
</reference>
<evidence type="ECO:0000256" key="8">
    <source>
        <dbReference type="ARBA" id="ARBA00023284"/>
    </source>
</evidence>
<keyword evidence="7" id="KW-1015">Disulfide bond</keyword>
<evidence type="ECO:0000256" key="10">
    <source>
        <dbReference type="ARBA" id="ARBA00038489"/>
    </source>
</evidence>
<dbReference type="CDD" id="cd03017">
    <property type="entry name" value="PRX_BCP"/>
    <property type="match status" value="1"/>
</dbReference>
<comment type="function">
    <text evidence="1">Thiol-specific peroxidase that catalyzes the reduction of hydrogen peroxide and organic hydroperoxides to water and alcohols, respectively. Plays a role in cell protection against oxidative stress by detoxifying peroxides and as sensor of hydrogen peroxide-mediated signaling events.</text>
</comment>
<dbReference type="InterPro" id="IPR050924">
    <property type="entry name" value="Peroxiredoxin_BCP/PrxQ"/>
</dbReference>
<comment type="catalytic activity">
    <reaction evidence="12">
        <text>a hydroperoxide + [thioredoxin]-dithiol = an alcohol + [thioredoxin]-disulfide + H2O</text>
        <dbReference type="Rhea" id="RHEA:62620"/>
        <dbReference type="Rhea" id="RHEA-COMP:10698"/>
        <dbReference type="Rhea" id="RHEA-COMP:10700"/>
        <dbReference type="ChEBI" id="CHEBI:15377"/>
        <dbReference type="ChEBI" id="CHEBI:29950"/>
        <dbReference type="ChEBI" id="CHEBI:30879"/>
        <dbReference type="ChEBI" id="CHEBI:35924"/>
        <dbReference type="ChEBI" id="CHEBI:50058"/>
        <dbReference type="EC" id="1.11.1.24"/>
    </reaction>
</comment>
<organism evidence="15 16">
    <name type="scientific">Scytonema millei VB511283</name>
    <dbReference type="NCBI Taxonomy" id="1245923"/>
    <lineage>
        <taxon>Bacteria</taxon>
        <taxon>Bacillati</taxon>
        <taxon>Cyanobacteriota</taxon>
        <taxon>Cyanophyceae</taxon>
        <taxon>Nostocales</taxon>
        <taxon>Scytonemataceae</taxon>
        <taxon>Scytonema</taxon>
    </lineage>
</organism>
<comment type="similarity">
    <text evidence="10">Belongs to the peroxiredoxin family. BCP/PrxQ subfamily.</text>
</comment>
<dbReference type="GO" id="GO:0045454">
    <property type="term" value="P:cell redox homeostasis"/>
    <property type="evidence" value="ECO:0007669"/>
    <property type="project" value="TreeGrafter"/>
</dbReference>
<accession>A0A9X5E465</accession>
<evidence type="ECO:0000256" key="2">
    <source>
        <dbReference type="ARBA" id="ARBA00011245"/>
    </source>
</evidence>
<gene>
    <name evidence="15" type="primary">bcp</name>
    <name evidence="15" type="ORF">QH73_0004130</name>
</gene>
<dbReference type="PANTHER" id="PTHR42801:SF4">
    <property type="entry name" value="AHPC_TSA FAMILY PROTEIN"/>
    <property type="match status" value="1"/>
</dbReference>
<dbReference type="OrthoDB" id="511338at2"/>
<dbReference type="NCBIfam" id="NF006960">
    <property type="entry name" value="PRK09437.1"/>
    <property type="match status" value="1"/>
</dbReference>
<dbReference type="Gene3D" id="3.40.30.10">
    <property type="entry name" value="Glutaredoxin"/>
    <property type="match status" value="1"/>
</dbReference>
<dbReference type="PIRSF" id="PIRSF000239">
    <property type="entry name" value="AHPC"/>
    <property type="match status" value="1"/>
</dbReference>
<dbReference type="EMBL" id="JTJC03000001">
    <property type="protein sequence ID" value="NHC33859.1"/>
    <property type="molecule type" value="Genomic_DNA"/>
</dbReference>
<evidence type="ECO:0000256" key="13">
    <source>
        <dbReference type="PIRSR" id="PIRSR000239-1"/>
    </source>
</evidence>
<evidence type="ECO:0000256" key="3">
    <source>
        <dbReference type="ARBA" id="ARBA00013017"/>
    </source>
</evidence>
<evidence type="ECO:0000313" key="15">
    <source>
        <dbReference type="EMBL" id="NHC33859.1"/>
    </source>
</evidence>
<dbReference type="AlphaFoldDB" id="A0A9X5E465"/>
<dbReference type="GO" id="GO:0008379">
    <property type="term" value="F:thioredoxin peroxidase activity"/>
    <property type="evidence" value="ECO:0007669"/>
    <property type="project" value="TreeGrafter"/>
</dbReference>
<dbReference type="RefSeq" id="WP_039715335.1">
    <property type="nucleotide sequence ID" value="NZ_JTJC03000001.1"/>
</dbReference>
<evidence type="ECO:0000256" key="7">
    <source>
        <dbReference type="ARBA" id="ARBA00023157"/>
    </source>
</evidence>
<comment type="caution">
    <text evidence="15">The sequence shown here is derived from an EMBL/GenBank/DDBJ whole genome shotgun (WGS) entry which is preliminary data.</text>
</comment>
<evidence type="ECO:0000256" key="4">
    <source>
        <dbReference type="ARBA" id="ARBA00022559"/>
    </source>
</evidence>
<keyword evidence="16" id="KW-1185">Reference proteome</keyword>
<feature type="domain" description="Thioredoxin" evidence="14">
    <location>
        <begin position="5"/>
        <end position="158"/>
    </location>
</feature>
<evidence type="ECO:0000259" key="14">
    <source>
        <dbReference type="PROSITE" id="PS51352"/>
    </source>
</evidence>
<evidence type="ECO:0000256" key="1">
    <source>
        <dbReference type="ARBA" id="ARBA00003330"/>
    </source>
</evidence>
<proteinExistence type="inferred from homology"/>
<evidence type="ECO:0000256" key="9">
    <source>
        <dbReference type="ARBA" id="ARBA00032824"/>
    </source>
</evidence>
<dbReference type="GO" id="GO:0005737">
    <property type="term" value="C:cytoplasm"/>
    <property type="evidence" value="ECO:0007669"/>
    <property type="project" value="TreeGrafter"/>
</dbReference>
<dbReference type="Pfam" id="PF00578">
    <property type="entry name" value="AhpC-TSA"/>
    <property type="match status" value="1"/>
</dbReference>
<feature type="active site" description="Cysteine sulfenic acid (-SOH) intermediate; for peroxidase activity" evidence="13">
    <location>
        <position position="47"/>
    </location>
</feature>
<dbReference type="InterPro" id="IPR000866">
    <property type="entry name" value="AhpC/TSA"/>
</dbReference>
<sequence length="158" mass="17536">MTDIPQPGQISPNFTAINQDGNLVSLVDFAGQWLVLYFYPKDDTPGCTTEAKDFSDYTQEFSNLGAKVVGVSVDSQQSHCKFIAKHNLSIILLSDPEHQVAEAYGAWRLKKFMGREYMGVERSTFAIAPDGTIAHTWAKVKAKGHAIAVLNRLRELTM</sequence>
<evidence type="ECO:0000256" key="6">
    <source>
        <dbReference type="ARBA" id="ARBA00023002"/>
    </source>
</evidence>
<keyword evidence="4 15" id="KW-0575">Peroxidase</keyword>
<dbReference type="InterPro" id="IPR013766">
    <property type="entry name" value="Thioredoxin_domain"/>
</dbReference>
<protein>
    <recommendedName>
        <fullName evidence="3">thioredoxin-dependent peroxiredoxin</fullName>
        <ecNumber evidence="3">1.11.1.24</ecNumber>
    </recommendedName>
    <alternativeName>
        <fullName evidence="11">Bacterioferritin comigratory protein</fullName>
    </alternativeName>
    <alternativeName>
        <fullName evidence="9">Thioredoxin peroxidase</fullName>
    </alternativeName>
</protein>
<evidence type="ECO:0000313" key="16">
    <source>
        <dbReference type="Proteomes" id="UP000031532"/>
    </source>
</evidence>
<comment type="subunit">
    <text evidence="2">Monomer.</text>
</comment>
<dbReference type="PANTHER" id="PTHR42801">
    <property type="entry name" value="THIOREDOXIN-DEPENDENT PEROXIDE REDUCTASE"/>
    <property type="match status" value="1"/>
</dbReference>
<keyword evidence="5" id="KW-0049">Antioxidant</keyword>
<keyword evidence="6 15" id="KW-0560">Oxidoreductase</keyword>
<dbReference type="Proteomes" id="UP000031532">
    <property type="component" value="Unassembled WGS sequence"/>
</dbReference>
<dbReference type="FunFam" id="3.40.30.10:FF:000007">
    <property type="entry name" value="Thioredoxin-dependent thiol peroxidase"/>
    <property type="match status" value="1"/>
</dbReference>
<dbReference type="GO" id="GO:0034599">
    <property type="term" value="P:cellular response to oxidative stress"/>
    <property type="evidence" value="ECO:0007669"/>
    <property type="project" value="TreeGrafter"/>
</dbReference>
<dbReference type="InterPro" id="IPR024706">
    <property type="entry name" value="Peroxiredoxin_AhpC-typ"/>
</dbReference>
<evidence type="ECO:0000256" key="12">
    <source>
        <dbReference type="ARBA" id="ARBA00049091"/>
    </source>
</evidence>
<evidence type="ECO:0000256" key="11">
    <source>
        <dbReference type="ARBA" id="ARBA00041373"/>
    </source>
</evidence>
<dbReference type="InterPro" id="IPR036249">
    <property type="entry name" value="Thioredoxin-like_sf"/>
</dbReference>
<evidence type="ECO:0000256" key="5">
    <source>
        <dbReference type="ARBA" id="ARBA00022862"/>
    </source>
</evidence>
<name>A0A9X5E465_9CYAN</name>
<dbReference type="SUPFAM" id="SSF52833">
    <property type="entry name" value="Thioredoxin-like"/>
    <property type="match status" value="1"/>
</dbReference>
<dbReference type="EC" id="1.11.1.24" evidence="3"/>